<dbReference type="PROSITE" id="PS50104">
    <property type="entry name" value="TIR"/>
    <property type="match status" value="1"/>
</dbReference>
<dbReference type="InterPro" id="IPR001611">
    <property type="entry name" value="Leu-rich_rpt"/>
</dbReference>
<feature type="transmembrane region" description="Helical" evidence="17">
    <location>
        <begin position="581"/>
        <end position="603"/>
    </location>
</feature>
<comment type="similarity">
    <text evidence="2 15">Belongs to the Toll-like receptor family.</text>
</comment>
<evidence type="ECO:0000259" key="19">
    <source>
        <dbReference type="PROSITE" id="PS50104"/>
    </source>
</evidence>
<feature type="domain" description="TIR" evidence="19">
    <location>
        <begin position="638"/>
        <end position="779"/>
    </location>
</feature>
<dbReference type="Proteomes" id="UP000324632">
    <property type="component" value="Chromosome 17"/>
</dbReference>
<dbReference type="SUPFAM" id="SSF52200">
    <property type="entry name" value="Toll/Interleukin receptor TIR domain"/>
    <property type="match status" value="1"/>
</dbReference>
<evidence type="ECO:0000256" key="9">
    <source>
        <dbReference type="ARBA" id="ARBA00022989"/>
    </source>
</evidence>
<dbReference type="InterPro" id="IPR000157">
    <property type="entry name" value="TIR_dom"/>
</dbReference>
<dbReference type="InterPro" id="IPR003591">
    <property type="entry name" value="Leu-rich_rpt_typical-subtyp"/>
</dbReference>
<evidence type="ECO:0000256" key="12">
    <source>
        <dbReference type="ARBA" id="ARBA00023170"/>
    </source>
</evidence>
<dbReference type="PANTHER" id="PTHR24365:SF422">
    <property type="entry name" value="TOLL-LIKE RECEPTOR 6"/>
    <property type="match status" value="1"/>
</dbReference>
<evidence type="ECO:0000256" key="11">
    <source>
        <dbReference type="ARBA" id="ARBA00023136"/>
    </source>
</evidence>
<keyword evidence="6 18" id="KW-0732">Signal</keyword>
<gene>
    <name evidence="20" type="ORF">E1301_Tti023465</name>
</gene>
<evidence type="ECO:0000256" key="8">
    <source>
        <dbReference type="ARBA" id="ARBA00022859"/>
    </source>
</evidence>
<dbReference type="SMART" id="SM00369">
    <property type="entry name" value="LRR_TYP"/>
    <property type="match status" value="5"/>
</dbReference>
<dbReference type="Gene3D" id="3.40.50.10140">
    <property type="entry name" value="Toll/interleukin-1 receptor homology (TIR) domain"/>
    <property type="match status" value="1"/>
</dbReference>
<dbReference type="GO" id="GO:0005886">
    <property type="term" value="C:plasma membrane"/>
    <property type="evidence" value="ECO:0007669"/>
    <property type="project" value="TreeGrafter"/>
</dbReference>
<evidence type="ECO:0000256" key="18">
    <source>
        <dbReference type="SAM" id="SignalP"/>
    </source>
</evidence>
<evidence type="ECO:0000256" key="5">
    <source>
        <dbReference type="ARBA" id="ARBA00022692"/>
    </source>
</evidence>
<evidence type="ECO:0000256" key="13">
    <source>
        <dbReference type="ARBA" id="ARBA00023180"/>
    </source>
</evidence>
<organism evidence="20 21">
    <name type="scientific">Triplophysa tibetana</name>
    <dbReference type="NCBI Taxonomy" id="1572043"/>
    <lineage>
        <taxon>Eukaryota</taxon>
        <taxon>Metazoa</taxon>
        <taxon>Chordata</taxon>
        <taxon>Craniata</taxon>
        <taxon>Vertebrata</taxon>
        <taxon>Euteleostomi</taxon>
        <taxon>Actinopterygii</taxon>
        <taxon>Neopterygii</taxon>
        <taxon>Teleostei</taxon>
        <taxon>Ostariophysi</taxon>
        <taxon>Cypriniformes</taxon>
        <taxon>Nemacheilidae</taxon>
        <taxon>Triplophysa</taxon>
    </lineage>
</organism>
<evidence type="ECO:0000256" key="10">
    <source>
        <dbReference type="ARBA" id="ARBA00023027"/>
    </source>
</evidence>
<dbReference type="FunFam" id="3.80.10.10:FF:000046">
    <property type="entry name" value="Toll-like receptor 2"/>
    <property type="match status" value="1"/>
</dbReference>
<dbReference type="PRINTS" id="PR01537">
    <property type="entry name" value="INTRLKN1R1F"/>
</dbReference>
<dbReference type="AlphaFoldDB" id="A0A5A9NK99"/>
<dbReference type="InterPro" id="IPR035897">
    <property type="entry name" value="Toll_tir_struct_dom_sf"/>
</dbReference>
<dbReference type="GO" id="GO:0045087">
    <property type="term" value="P:innate immune response"/>
    <property type="evidence" value="ECO:0007669"/>
    <property type="project" value="UniProtKB-UniRule"/>
</dbReference>
<keyword evidence="14 15" id="KW-0395">Inflammatory response</keyword>
<keyword evidence="12 15" id="KW-0675">Receptor</keyword>
<dbReference type="PROSITE" id="PS51450">
    <property type="entry name" value="LRR"/>
    <property type="match status" value="1"/>
</dbReference>
<protein>
    <submittedName>
        <fullName evidence="20">Toll-like receptor 1</fullName>
    </submittedName>
</protein>
<dbReference type="Pfam" id="PF13855">
    <property type="entry name" value="LRR_8"/>
    <property type="match status" value="1"/>
</dbReference>
<feature type="signal peptide" evidence="18">
    <location>
        <begin position="1"/>
        <end position="22"/>
    </location>
</feature>
<keyword evidence="13" id="KW-0325">Glycoprotein</keyword>
<keyword evidence="11 17" id="KW-0472">Membrane</keyword>
<evidence type="ECO:0000256" key="6">
    <source>
        <dbReference type="ARBA" id="ARBA00022729"/>
    </source>
</evidence>
<evidence type="ECO:0000256" key="17">
    <source>
        <dbReference type="SAM" id="Phobius"/>
    </source>
</evidence>
<comment type="caution">
    <text evidence="20">The sequence shown here is derived from an EMBL/GenBank/DDBJ whole genome shotgun (WGS) entry which is preliminary data.</text>
</comment>
<feature type="chain" id="PRO_5022761326" evidence="18">
    <location>
        <begin position="23"/>
        <end position="794"/>
    </location>
</feature>
<keyword evidence="7" id="KW-0677">Repeat</keyword>
<evidence type="ECO:0000256" key="1">
    <source>
        <dbReference type="ARBA" id="ARBA00004479"/>
    </source>
</evidence>
<dbReference type="InterPro" id="IPR000483">
    <property type="entry name" value="Cys-rich_flank_reg_C"/>
</dbReference>
<dbReference type="FunFam" id="3.40.50.10140:FF:000001">
    <property type="entry name" value="Toll-like receptor 2"/>
    <property type="match status" value="1"/>
</dbReference>
<dbReference type="GO" id="GO:0006954">
    <property type="term" value="P:inflammatory response"/>
    <property type="evidence" value="ECO:0007669"/>
    <property type="project" value="UniProtKB-UniRule"/>
</dbReference>
<dbReference type="Gene3D" id="3.80.10.10">
    <property type="entry name" value="Ribonuclease Inhibitor"/>
    <property type="match status" value="1"/>
</dbReference>
<dbReference type="SMART" id="SM00255">
    <property type="entry name" value="TIR"/>
    <property type="match status" value="1"/>
</dbReference>
<dbReference type="PIRSF" id="PIRSF037595">
    <property type="entry name" value="Toll-like_receptor"/>
    <property type="match status" value="1"/>
</dbReference>
<keyword evidence="10" id="KW-0520">NAD</keyword>
<accession>A0A5A9NK99</accession>
<dbReference type="SUPFAM" id="SSF52058">
    <property type="entry name" value="L domain-like"/>
    <property type="match status" value="1"/>
</dbReference>
<evidence type="ECO:0000256" key="15">
    <source>
        <dbReference type="PIRNR" id="PIRNR037595"/>
    </source>
</evidence>
<dbReference type="Pfam" id="PF01582">
    <property type="entry name" value="TIR"/>
    <property type="match status" value="1"/>
</dbReference>
<evidence type="ECO:0000313" key="21">
    <source>
        <dbReference type="Proteomes" id="UP000324632"/>
    </source>
</evidence>
<evidence type="ECO:0000256" key="7">
    <source>
        <dbReference type="ARBA" id="ARBA00022737"/>
    </source>
</evidence>
<dbReference type="GO" id="GO:0002224">
    <property type="term" value="P:toll-like receptor signaling pathway"/>
    <property type="evidence" value="ECO:0007669"/>
    <property type="project" value="InterPro"/>
</dbReference>
<sequence length="794" mass="90202">MKMSGWFLTLYLTCLPSCVVLSMKRILVNYSSQNLSSVPTDLGSSTEDLDLSLNHIQTLKRQDFHTTPRLHLLNVSWNELQHVDVYTFNSTPALQILDLSHNKLQNLSGQMYLLHAGHLCFLDLSSNMFTVMALGREFVTLEHLRWLGLSAARIYNTDLTNISNLTLTTLLINASGTELYEESSLTSVRAEKAVIVLSNSQIDGQMAADAFMSFKELQFTNVRNETLFLEDLHHRGSVRTVSLEISQVESSWEVLTVLMNTVLMSSVQRLSLSDVTITSMRNNSDVILEHTLDHLSVTRASVTTFLFNQEELYDFFINMPARNLSITQTPIVHITCPASVSKIIVLDLSDCALTEKVFSRGPDQECTTLTRLDTLILKANNLRHLKPLTSRIHLMSSLTHADFSQNSLTYTPEQGTCVWPPKITRLDLSSNNFKQNIFTCLPTSVQILHLQNNQITTVPADVPLLDALSVLDLTANRLLDLPSCLSYPNLQTLLVRSNSLHAPTPDALRTCPRLKALDASRNPFICTCALREFAALVNNKATRHPALILERWPDAYVCSYPESWSNSTLQDFHLPEVSCNAWLLSVSILIPTITLVIAVSLFCNKLDVPWYLKMIWKWTRAKHHALVWQERAEDMEGIRFHAFLSYSQKNSEWVKGQLLPKLESGGLRVCHHERDFVPGKTIVQNILRCVEHSRRSIFVLSSHFVQSEWCHYELYFANHQKVTRGSDSIILLLLEPLPSYLIPSKYCQLKSMMSRRTYLEWPQEGAKQTLFWVNLRAALQANLPVPSERDDQTF</sequence>
<dbReference type="InterPro" id="IPR017241">
    <property type="entry name" value="Toll-like_receptor"/>
</dbReference>
<keyword evidence="8 15" id="KW-0391">Immunity</keyword>
<dbReference type="PRINTS" id="PR00019">
    <property type="entry name" value="LEURICHRPT"/>
</dbReference>
<dbReference type="GO" id="GO:0004888">
    <property type="term" value="F:transmembrane signaling receptor activity"/>
    <property type="evidence" value="ECO:0007669"/>
    <property type="project" value="InterPro"/>
</dbReference>
<evidence type="ECO:0000256" key="16">
    <source>
        <dbReference type="PIRSR" id="PIRSR037595-2"/>
    </source>
</evidence>
<evidence type="ECO:0000256" key="14">
    <source>
        <dbReference type="ARBA" id="ARBA00023198"/>
    </source>
</evidence>
<dbReference type="OrthoDB" id="1081807at2759"/>
<comment type="subcellular location">
    <subcellularLocation>
        <location evidence="1">Membrane</location>
        <topology evidence="1">Single-pass type I membrane protein</topology>
    </subcellularLocation>
</comment>
<evidence type="ECO:0000256" key="3">
    <source>
        <dbReference type="ARBA" id="ARBA00022588"/>
    </source>
</evidence>
<evidence type="ECO:0000313" key="20">
    <source>
        <dbReference type="EMBL" id="KAA0709838.1"/>
    </source>
</evidence>
<name>A0A5A9NK99_9TELE</name>
<keyword evidence="9 17" id="KW-1133">Transmembrane helix</keyword>
<keyword evidence="3 15" id="KW-0399">Innate immunity</keyword>
<proteinExistence type="inferred from homology"/>
<dbReference type="PANTHER" id="PTHR24365">
    <property type="entry name" value="TOLL-LIKE RECEPTOR"/>
    <property type="match status" value="1"/>
</dbReference>
<dbReference type="EMBL" id="SOYY01000017">
    <property type="protein sequence ID" value="KAA0709838.1"/>
    <property type="molecule type" value="Genomic_DNA"/>
</dbReference>
<reference evidence="20 21" key="1">
    <citation type="journal article" date="2019" name="Mol. Ecol. Resour.">
        <title>Chromosome-level genome assembly of Triplophysa tibetana, a fish adapted to the harsh high-altitude environment of the Tibetan Plateau.</title>
        <authorList>
            <person name="Yang X."/>
            <person name="Liu H."/>
            <person name="Ma Z."/>
            <person name="Zou Y."/>
            <person name="Zou M."/>
            <person name="Mao Y."/>
            <person name="Li X."/>
            <person name="Wang H."/>
            <person name="Chen T."/>
            <person name="Wang W."/>
            <person name="Yang R."/>
        </authorList>
    </citation>
    <scope>NUCLEOTIDE SEQUENCE [LARGE SCALE GENOMIC DNA]</scope>
    <source>
        <strain evidence="20">TTIB1903HZAU</strain>
        <tissue evidence="20">Muscle</tissue>
    </source>
</reference>
<keyword evidence="16" id="KW-1015">Disulfide bond</keyword>
<keyword evidence="5 17" id="KW-0812">Transmembrane</keyword>
<keyword evidence="21" id="KW-1185">Reference proteome</keyword>
<dbReference type="SMART" id="SM00082">
    <property type="entry name" value="LRRCT"/>
    <property type="match status" value="1"/>
</dbReference>
<evidence type="ECO:0000256" key="2">
    <source>
        <dbReference type="ARBA" id="ARBA00009634"/>
    </source>
</evidence>
<dbReference type="InterPro" id="IPR032675">
    <property type="entry name" value="LRR_dom_sf"/>
</dbReference>
<feature type="disulfide bond" evidence="16">
    <location>
        <begin position="417"/>
        <end position="440"/>
    </location>
</feature>
<keyword evidence="4" id="KW-0433">Leucine-rich repeat</keyword>
<evidence type="ECO:0000256" key="4">
    <source>
        <dbReference type="ARBA" id="ARBA00022614"/>
    </source>
</evidence>